<feature type="domain" description="Glycosyltransferase 2-like" evidence="1">
    <location>
        <begin position="9"/>
        <end position="97"/>
    </location>
</feature>
<organism evidence="2 3">
    <name type="scientific">Sinanaerobacter chloroacetimidivorans</name>
    <dbReference type="NCBI Taxonomy" id="2818044"/>
    <lineage>
        <taxon>Bacteria</taxon>
        <taxon>Bacillati</taxon>
        <taxon>Bacillota</taxon>
        <taxon>Clostridia</taxon>
        <taxon>Peptostreptococcales</taxon>
        <taxon>Anaerovoracaceae</taxon>
        <taxon>Sinanaerobacter</taxon>
    </lineage>
</organism>
<evidence type="ECO:0000313" key="3">
    <source>
        <dbReference type="Proteomes" id="UP000675664"/>
    </source>
</evidence>
<keyword evidence="3" id="KW-1185">Reference proteome</keyword>
<dbReference type="AlphaFoldDB" id="A0A8J8B1X2"/>
<dbReference type="EC" id="2.4.-.-" evidence="2"/>
<dbReference type="SUPFAM" id="SSF53448">
    <property type="entry name" value="Nucleotide-diphospho-sugar transferases"/>
    <property type="match status" value="1"/>
</dbReference>
<dbReference type="Gene3D" id="1.25.40.10">
    <property type="entry name" value="Tetratricopeptide repeat domain"/>
    <property type="match status" value="1"/>
</dbReference>
<dbReference type="InterPro" id="IPR011990">
    <property type="entry name" value="TPR-like_helical_dom_sf"/>
</dbReference>
<dbReference type="EMBL" id="JAGSND010000008">
    <property type="protein sequence ID" value="MBR0598689.1"/>
    <property type="molecule type" value="Genomic_DNA"/>
</dbReference>
<dbReference type="InterPro" id="IPR001173">
    <property type="entry name" value="Glyco_trans_2-like"/>
</dbReference>
<reference evidence="2" key="1">
    <citation type="submission" date="2021-04" db="EMBL/GenBank/DDBJ databases">
        <title>Sinoanaerobacter chloroacetimidivorans sp. nov., an obligate anaerobic bacterium isolated from anaerobic sludge.</title>
        <authorList>
            <person name="Bao Y."/>
        </authorList>
    </citation>
    <scope>NUCLEOTIDE SEQUENCE</scope>
    <source>
        <strain evidence="2">BAD-6</strain>
    </source>
</reference>
<dbReference type="Gene3D" id="3.90.550.10">
    <property type="entry name" value="Spore Coat Polysaccharide Biosynthesis Protein SpsA, Chain A"/>
    <property type="match status" value="1"/>
</dbReference>
<sequence>MSGYKVCVYAICKNELGFVDRWMESMREADLIVVTDTGSDDGTVERLREKGAVVYVDEVKPWRFDKARNISLDHVPLDVDICVCTDLDEVFQPGWRKCLEDAWQPNTKMAKYLYNWSLKEDGTPDIQFNYFKAHARKGYVWRYPVHECLRYVGETPEKIVYATGMVLNHFPDASKSRGSYLPLLEMGAEEYPEDDRAVYYLGREYMYKGMWQKCIDTLKKHLNLKSCTWKEERCASMRWIAKSYFSLSNHTEAQCWYYKAIAECPHMREPYIECAKMAYQLKNWEMVFFMTDQALNIKEKSLVYVNMGYCWDHTPDDLASISSYYLGMYERSFQHAKAALAYHPEDKRLQGNLLLVEAKCKAKTII</sequence>
<dbReference type="SUPFAM" id="SSF48452">
    <property type="entry name" value="TPR-like"/>
    <property type="match status" value="1"/>
</dbReference>
<gene>
    <name evidence="2" type="ORF">KCX82_12430</name>
</gene>
<evidence type="ECO:0000313" key="2">
    <source>
        <dbReference type="EMBL" id="MBR0598689.1"/>
    </source>
</evidence>
<evidence type="ECO:0000259" key="1">
    <source>
        <dbReference type="Pfam" id="PF00535"/>
    </source>
</evidence>
<dbReference type="GO" id="GO:0016757">
    <property type="term" value="F:glycosyltransferase activity"/>
    <property type="evidence" value="ECO:0007669"/>
    <property type="project" value="UniProtKB-KW"/>
</dbReference>
<dbReference type="RefSeq" id="WP_227018821.1">
    <property type="nucleotide sequence ID" value="NZ_JAGSND010000008.1"/>
</dbReference>
<proteinExistence type="predicted"/>
<protein>
    <submittedName>
        <fullName evidence="2">Glycosyltransferase</fullName>
        <ecNumber evidence="2">2.4.-.-</ecNumber>
    </submittedName>
</protein>
<comment type="caution">
    <text evidence="2">The sequence shown here is derived from an EMBL/GenBank/DDBJ whole genome shotgun (WGS) entry which is preliminary data.</text>
</comment>
<accession>A0A8J8B1X2</accession>
<reference evidence="2" key="2">
    <citation type="submission" date="2021-04" db="EMBL/GenBank/DDBJ databases">
        <authorList>
            <person name="Liu J."/>
        </authorList>
    </citation>
    <scope>NUCLEOTIDE SEQUENCE</scope>
    <source>
        <strain evidence="2">BAD-6</strain>
    </source>
</reference>
<keyword evidence="2" id="KW-0808">Transferase</keyword>
<dbReference type="Proteomes" id="UP000675664">
    <property type="component" value="Unassembled WGS sequence"/>
</dbReference>
<dbReference type="Pfam" id="PF00535">
    <property type="entry name" value="Glycos_transf_2"/>
    <property type="match status" value="1"/>
</dbReference>
<dbReference type="InterPro" id="IPR029044">
    <property type="entry name" value="Nucleotide-diphossugar_trans"/>
</dbReference>
<name>A0A8J8B1X2_9FIRM</name>
<keyword evidence="2" id="KW-0328">Glycosyltransferase</keyword>